<comment type="caution">
    <text evidence="4">The sequence shown here is derived from an EMBL/GenBank/DDBJ whole genome shotgun (WGS) entry which is preliminary data.</text>
</comment>
<name>A0A395JP73_9GAMM</name>
<proteinExistence type="inferred from homology"/>
<dbReference type="GO" id="GO:0016887">
    <property type="term" value="F:ATP hydrolysis activity"/>
    <property type="evidence" value="ECO:0007669"/>
    <property type="project" value="UniProtKB-UniRule"/>
</dbReference>
<dbReference type="EMBL" id="QNRT01000001">
    <property type="protein sequence ID" value="RBP53409.1"/>
    <property type="molecule type" value="Genomic_DNA"/>
</dbReference>
<dbReference type="OrthoDB" id="9774491at2"/>
<comment type="subunit">
    <text evidence="3">Interacts with FtsZ.</text>
</comment>
<dbReference type="SUPFAM" id="SSF52540">
    <property type="entry name" value="P-loop containing nucleoside triphosphate hydrolases"/>
    <property type="match status" value="1"/>
</dbReference>
<evidence type="ECO:0000313" key="5">
    <source>
        <dbReference type="Proteomes" id="UP000253083"/>
    </source>
</evidence>
<keyword evidence="3" id="KW-0131">Cell cycle</keyword>
<dbReference type="InterPro" id="IPR027417">
    <property type="entry name" value="P-loop_NTPase"/>
</dbReference>
<reference evidence="4 5" key="1">
    <citation type="submission" date="2018-06" db="EMBL/GenBank/DDBJ databases">
        <title>Genomic Encyclopedia of Type Strains, Phase IV (KMG-IV): sequencing the most valuable type-strain genomes for metagenomic binning, comparative biology and taxonomic classification.</title>
        <authorList>
            <person name="Goeker M."/>
        </authorList>
    </citation>
    <scope>NUCLEOTIDE SEQUENCE [LARGE SCALE GENOMIC DNA]</scope>
    <source>
        <strain evidence="4 5">DSM 24032</strain>
    </source>
</reference>
<keyword evidence="3 4" id="KW-0132">Cell division</keyword>
<dbReference type="RefSeq" id="WP_113952979.1">
    <property type="nucleotide sequence ID" value="NZ_QNRT01000001.1"/>
</dbReference>
<dbReference type="AlphaFoldDB" id="A0A395JP73"/>
<keyword evidence="2 3" id="KW-0067">ATP-binding</keyword>
<evidence type="ECO:0000313" key="4">
    <source>
        <dbReference type="EMBL" id="RBP53409.1"/>
    </source>
</evidence>
<keyword evidence="3" id="KW-0378">Hydrolase</keyword>
<evidence type="ECO:0000256" key="3">
    <source>
        <dbReference type="HAMAP-Rule" id="MF_01919"/>
    </source>
</evidence>
<dbReference type="FunCoup" id="A0A395JP73">
    <property type="interactions" value="409"/>
</dbReference>
<dbReference type="Pfam" id="PF03969">
    <property type="entry name" value="AFG1_ATPase"/>
    <property type="match status" value="1"/>
</dbReference>
<dbReference type="PANTHER" id="PTHR12169:SF6">
    <property type="entry name" value="AFG1-LIKE ATPASE"/>
    <property type="match status" value="1"/>
</dbReference>
<dbReference type="InParanoid" id="A0A395JP73"/>
<feature type="binding site" evidence="3">
    <location>
        <begin position="69"/>
        <end position="76"/>
    </location>
    <ligand>
        <name>ATP</name>
        <dbReference type="ChEBI" id="CHEBI:30616"/>
    </ligand>
</feature>
<evidence type="ECO:0000256" key="1">
    <source>
        <dbReference type="ARBA" id="ARBA00022741"/>
    </source>
</evidence>
<dbReference type="GO" id="GO:0051301">
    <property type="term" value="P:cell division"/>
    <property type="evidence" value="ECO:0007669"/>
    <property type="project" value="UniProtKB-UniRule"/>
</dbReference>
<dbReference type="Proteomes" id="UP000253083">
    <property type="component" value="Unassembled WGS sequence"/>
</dbReference>
<comment type="subcellular location">
    <subcellularLocation>
        <location evidence="3">Cytoplasm</location>
    </subcellularLocation>
</comment>
<dbReference type="GO" id="GO:0032153">
    <property type="term" value="C:cell division site"/>
    <property type="evidence" value="ECO:0007669"/>
    <property type="project" value="TreeGrafter"/>
</dbReference>
<protein>
    <recommendedName>
        <fullName evidence="3">Cell division protein ZapE</fullName>
    </recommendedName>
    <alternativeName>
        <fullName evidence="3">Z ring-associated protein ZapE</fullName>
    </alternativeName>
</protein>
<comment type="similarity">
    <text evidence="3">Belongs to the AFG1 ATPase family. ZapE subfamily.</text>
</comment>
<dbReference type="Gene3D" id="3.40.50.300">
    <property type="entry name" value="P-loop containing nucleotide triphosphate hydrolases"/>
    <property type="match status" value="1"/>
</dbReference>
<dbReference type="PANTHER" id="PTHR12169">
    <property type="entry name" value="ATPASE N2B"/>
    <property type="match status" value="1"/>
</dbReference>
<dbReference type="HAMAP" id="MF_01919">
    <property type="entry name" value="ZapE"/>
    <property type="match status" value="1"/>
</dbReference>
<sequence length="365" mass="42273">MVDTPLSRYQRDLQNPDFLPDQTQQLAVEHLQRLYDELVTRSTSRRNWRSRIGLSKSTVRPVQGLYFWGGVGRGKTYLVDTFFDCLPFEQKLRMHFHRFMHRIHQERKALREQQDPLVVIGKQIAKEARVLCFDEFVVNDVADAVILVKLMRVLFDEGVTLVATSNVEPDNLYLGGLQRDLFLPAIAMIHEYTEIVNIDSGIDYRLRFLDKAETYFTPINQQAHAGMEHNFVHLAPDAGVSGASIEIEGRMLQAVRRADGVIWFTFATLCDGPRSQNDYIELARCFHSILLSDVSVMSRLHEDQARRFINMVDVFYDHNVKLIISAHAPVDELYQGTRVKFEFERTKSRLQEMQSHDYLALSHKV</sequence>
<organism evidence="4 5">
    <name type="scientific">Arenicella xantha</name>
    <dbReference type="NCBI Taxonomy" id="644221"/>
    <lineage>
        <taxon>Bacteria</taxon>
        <taxon>Pseudomonadati</taxon>
        <taxon>Pseudomonadota</taxon>
        <taxon>Gammaproteobacteria</taxon>
        <taxon>Arenicellales</taxon>
        <taxon>Arenicellaceae</taxon>
        <taxon>Arenicella</taxon>
    </lineage>
</organism>
<gene>
    <name evidence="3" type="primary">zapE</name>
    <name evidence="4" type="ORF">DFR28_101795</name>
</gene>
<accession>A0A395JP73</accession>
<keyword evidence="5" id="KW-1185">Reference proteome</keyword>
<dbReference type="NCBIfam" id="NF040713">
    <property type="entry name" value="ZapE"/>
    <property type="match status" value="1"/>
</dbReference>
<evidence type="ECO:0000256" key="2">
    <source>
        <dbReference type="ARBA" id="ARBA00022840"/>
    </source>
</evidence>
<comment type="function">
    <text evidence="3">Reduces the stability of FtsZ polymers in the presence of ATP.</text>
</comment>
<keyword evidence="3" id="KW-0963">Cytoplasm</keyword>
<dbReference type="GO" id="GO:0005524">
    <property type="term" value="F:ATP binding"/>
    <property type="evidence" value="ECO:0007669"/>
    <property type="project" value="UniProtKB-UniRule"/>
</dbReference>
<dbReference type="InterPro" id="IPR030870">
    <property type="entry name" value="ZapE"/>
</dbReference>
<dbReference type="InterPro" id="IPR005654">
    <property type="entry name" value="ATPase_AFG1-like"/>
</dbReference>
<dbReference type="GO" id="GO:0005737">
    <property type="term" value="C:cytoplasm"/>
    <property type="evidence" value="ECO:0007669"/>
    <property type="project" value="UniProtKB-SubCell"/>
</dbReference>
<keyword evidence="1 3" id="KW-0547">Nucleotide-binding</keyword>